<evidence type="ECO:0000256" key="1">
    <source>
        <dbReference type="ARBA" id="ARBA00004141"/>
    </source>
</evidence>
<organism evidence="7 8">
    <name type="scientific">Rhizobium aquaticum</name>
    <dbReference type="NCBI Taxonomy" id="1549636"/>
    <lineage>
        <taxon>Bacteria</taxon>
        <taxon>Pseudomonadati</taxon>
        <taxon>Pseudomonadota</taxon>
        <taxon>Alphaproteobacteria</taxon>
        <taxon>Hyphomicrobiales</taxon>
        <taxon>Rhizobiaceae</taxon>
        <taxon>Rhizobium/Agrobacterium group</taxon>
        <taxon>Rhizobium</taxon>
    </lineage>
</organism>
<feature type="transmembrane region" description="Helical" evidence="6">
    <location>
        <begin position="12"/>
        <end position="30"/>
    </location>
</feature>
<keyword evidence="8" id="KW-1185">Reference proteome</keyword>
<dbReference type="Proteomes" id="UP001549047">
    <property type="component" value="Unassembled WGS sequence"/>
</dbReference>
<keyword evidence="3 6" id="KW-0812">Transmembrane</keyword>
<feature type="transmembrane region" description="Helical" evidence="6">
    <location>
        <begin position="36"/>
        <end position="56"/>
    </location>
</feature>
<protein>
    <submittedName>
        <fullName evidence="7">High-affinity iron transporter</fullName>
    </submittedName>
</protein>
<gene>
    <name evidence="7" type="ORF">ABID16_002037</name>
</gene>
<reference evidence="7 8" key="1">
    <citation type="submission" date="2024-06" db="EMBL/GenBank/DDBJ databases">
        <title>Genomic Encyclopedia of Type Strains, Phase IV (KMG-IV): sequencing the most valuable type-strain genomes for metagenomic binning, comparative biology and taxonomic classification.</title>
        <authorList>
            <person name="Goeker M."/>
        </authorList>
    </citation>
    <scope>NUCLEOTIDE SEQUENCE [LARGE SCALE GENOMIC DNA]</scope>
    <source>
        <strain evidence="7 8">DSM 29780</strain>
    </source>
</reference>
<accession>A0ABV2IYX9</accession>
<feature type="transmembrane region" description="Helical" evidence="6">
    <location>
        <begin position="68"/>
        <end position="86"/>
    </location>
</feature>
<feature type="transmembrane region" description="Helical" evidence="6">
    <location>
        <begin position="149"/>
        <end position="171"/>
    </location>
</feature>
<evidence type="ECO:0000256" key="4">
    <source>
        <dbReference type="ARBA" id="ARBA00022989"/>
    </source>
</evidence>
<dbReference type="PANTHER" id="PTHR31632:SF2">
    <property type="entry name" value="PLASMA MEMBRANE IRON PERMEASE"/>
    <property type="match status" value="1"/>
</dbReference>
<feature type="transmembrane region" description="Helical" evidence="6">
    <location>
        <begin position="247"/>
        <end position="264"/>
    </location>
</feature>
<sequence length="277" mass="28640">MLGALIIVFREVFEAGLVIGIVLAATRLVAGSRWWIAGGVLAGIAGSALLAMFAEVVSKWADGFGQELFNAGVLAIAVCMLVWHNLWMARHGRELAAELTAAGQAVSEGSRPLAALAVVVGVAVLREGAEVALFMYGIVLAGGDSWSSLALGSMLGLVLGGGVSALTYLGLVKIPTRYLFSVTSALITLLAASMASQSAALLLASGRVNVLSTTAWDTSWLIDEGSILGRLLHTLVGYAQSPSELQVLVYVVTLVAIVVLTKALSPHHAPRPAAAGR</sequence>
<dbReference type="InterPro" id="IPR004923">
    <property type="entry name" value="FTR1/Fip1/EfeU"/>
</dbReference>
<evidence type="ECO:0000256" key="6">
    <source>
        <dbReference type="SAM" id="Phobius"/>
    </source>
</evidence>
<evidence type="ECO:0000313" key="7">
    <source>
        <dbReference type="EMBL" id="MET3613708.1"/>
    </source>
</evidence>
<name>A0ABV2IYX9_9HYPH</name>
<evidence type="ECO:0000256" key="2">
    <source>
        <dbReference type="ARBA" id="ARBA00008333"/>
    </source>
</evidence>
<dbReference type="PANTHER" id="PTHR31632">
    <property type="entry name" value="IRON TRANSPORTER FTH1"/>
    <property type="match status" value="1"/>
</dbReference>
<comment type="similarity">
    <text evidence="2">Belongs to the oxidase-dependent Fe transporter (OFeT) (TC 9.A.10.1) family.</text>
</comment>
<keyword evidence="4 6" id="KW-1133">Transmembrane helix</keyword>
<proteinExistence type="inferred from homology"/>
<dbReference type="RefSeq" id="WP_354556225.1">
    <property type="nucleotide sequence ID" value="NZ_JBEPMB010000002.1"/>
</dbReference>
<keyword evidence="5 6" id="KW-0472">Membrane</keyword>
<comment type="caution">
    <text evidence="7">The sequence shown here is derived from an EMBL/GenBank/DDBJ whole genome shotgun (WGS) entry which is preliminary data.</text>
</comment>
<feature type="transmembrane region" description="Helical" evidence="6">
    <location>
        <begin position="178"/>
        <end position="204"/>
    </location>
</feature>
<dbReference type="Pfam" id="PF03239">
    <property type="entry name" value="FTR1"/>
    <property type="match status" value="1"/>
</dbReference>
<dbReference type="EMBL" id="JBEPMB010000002">
    <property type="protein sequence ID" value="MET3613708.1"/>
    <property type="molecule type" value="Genomic_DNA"/>
</dbReference>
<evidence type="ECO:0000256" key="3">
    <source>
        <dbReference type="ARBA" id="ARBA00022692"/>
    </source>
</evidence>
<evidence type="ECO:0000313" key="8">
    <source>
        <dbReference type="Proteomes" id="UP001549047"/>
    </source>
</evidence>
<comment type="subcellular location">
    <subcellularLocation>
        <location evidence="1">Membrane</location>
        <topology evidence="1">Multi-pass membrane protein</topology>
    </subcellularLocation>
</comment>
<evidence type="ECO:0000256" key="5">
    <source>
        <dbReference type="ARBA" id="ARBA00023136"/>
    </source>
</evidence>